<dbReference type="PhylomeDB" id="A0A0G4GAH9"/>
<evidence type="ECO:0000256" key="2">
    <source>
        <dbReference type="SAM" id="MobiDB-lite"/>
    </source>
</evidence>
<gene>
    <name evidence="4" type="ORF">Cvel_4393</name>
</gene>
<feature type="region of interest" description="Disordered" evidence="2">
    <location>
        <begin position="324"/>
        <end position="382"/>
    </location>
</feature>
<dbReference type="EMBL" id="CDMZ01001015">
    <property type="protein sequence ID" value="CEM25729.1"/>
    <property type="molecule type" value="Genomic_DNA"/>
</dbReference>
<evidence type="ECO:0008006" key="5">
    <source>
        <dbReference type="Google" id="ProtNLM"/>
    </source>
</evidence>
<feature type="compositionally biased region" description="Polar residues" evidence="2">
    <location>
        <begin position="336"/>
        <end position="351"/>
    </location>
</feature>
<feature type="coiled-coil region" evidence="1">
    <location>
        <begin position="651"/>
        <end position="742"/>
    </location>
</feature>
<proteinExistence type="predicted"/>
<keyword evidence="1" id="KW-0175">Coiled coil</keyword>
<protein>
    <recommendedName>
        <fullName evidence="5">Up-regulated during septation protein 1 domain-containing protein</fullName>
    </recommendedName>
</protein>
<feature type="coiled-coil region" evidence="1">
    <location>
        <begin position="58"/>
        <end position="113"/>
    </location>
</feature>
<name>A0A0G4GAH9_9ALVE</name>
<evidence type="ECO:0000313" key="4">
    <source>
        <dbReference type="EMBL" id="CEM25729.1"/>
    </source>
</evidence>
<organism evidence="4">
    <name type="scientific">Chromera velia CCMP2878</name>
    <dbReference type="NCBI Taxonomy" id="1169474"/>
    <lineage>
        <taxon>Eukaryota</taxon>
        <taxon>Sar</taxon>
        <taxon>Alveolata</taxon>
        <taxon>Colpodellida</taxon>
        <taxon>Chromeraceae</taxon>
        <taxon>Chromera</taxon>
    </lineage>
</organism>
<reference evidence="4" key="1">
    <citation type="submission" date="2014-11" db="EMBL/GenBank/DDBJ databases">
        <authorList>
            <person name="Otto D Thomas"/>
            <person name="Naeem Raeece"/>
        </authorList>
    </citation>
    <scope>NUCLEOTIDE SEQUENCE</scope>
</reference>
<sequence>MTFLVFCVLCLCVCVCSGQTAVQKVVETLRYLHEKVSSERDVEEVSFARYDSFCTNNGDAQRDEVSRTKQEIETLDKELRQLSDAQVEIKLQRETAASELLSLQEQLQAEQTKRETGKTEYLKKYTSVTKGLDALKIAISRLEASLKISSSLSLLQRSSSSSSRESLSSALQEGHRLLRALKKEESGESREGGDSDSVLQMLKTLQSQFEEKRESIQREEAAALHIHEQTLKQLRHSAELKEQHISRRDDEIKWHDTLVATKSAELASLRQTVSAVQASLSALDAECESKRKLMEERREGRTRELTGLAGALHIVETKILPLDPSAESSVSPSVSLAQTDTETESSISVSSLGERGSPTRTVAQKRRQINSHRRELSLHPGQTSLSDAVSLLRQNNDRETNSIADALASSLVSDEGIDSPASLTEAPPGGSSEGGLGPARSAALERVRQMMRELIGRLEKQAREEESHKQWCDTQTSRLEGEKKALHSKLREGASLFASMTAEIEALAGEKASAETRLQALKRELEEAGALRLVEQSENEQAQADAREGAGAVEEAKGILSAFLDIEGGAGGTPTVPPSVLLSQVKEHTQGRGEEHRGRNERAPASPFEGPYRSVHTGTPGVLDMLHVVKTEFLRAAQEASNAEAAASVEHSNFEQKMQKEIAEKEGLIEQRKADLDESKTAVSKAESEISSQREEMTKILEEAAAVSAACVGGGETSADRIERREDQIESLRASLDILRAHEGVS</sequence>
<feature type="compositionally biased region" description="Basic and acidic residues" evidence="2">
    <location>
        <begin position="588"/>
        <end position="602"/>
    </location>
</feature>
<evidence type="ECO:0000256" key="1">
    <source>
        <dbReference type="SAM" id="Coils"/>
    </source>
</evidence>
<feature type="signal peptide" evidence="3">
    <location>
        <begin position="1"/>
        <end position="18"/>
    </location>
</feature>
<feature type="region of interest" description="Disordered" evidence="2">
    <location>
        <begin position="588"/>
        <end position="615"/>
    </location>
</feature>
<dbReference type="VEuPathDB" id="CryptoDB:Cvel_4393"/>
<feature type="chain" id="PRO_5005189919" description="Up-regulated during septation protein 1 domain-containing protein" evidence="3">
    <location>
        <begin position="19"/>
        <end position="746"/>
    </location>
</feature>
<feature type="region of interest" description="Disordered" evidence="2">
    <location>
        <begin position="416"/>
        <end position="439"/>
    </location>
</feature>
<feature type="compositionally biased region" description="Low complexity" evidence="2">
    <location>
        <begin position="324"/>
        <end position="335"/>
    </location>
</feature>
<evidence type="ECO:0000256" key="3">
    <source>
        <dbReference type="SAM" id="SignalP"/>
    </source>
</evidence>
<accession>A0A0G4GAH9</accession>
<feature type="coiled-coil region" evidence="1">
    <location>
        <begin position="504"/>
        <end position="531"/>
    </location>
</feature>
<keyword evidence="3" id="KW-0732">Signal</keyword>
<dbReference type="AlphaFoldDB" id="A0A0G4GAH9"/>